<dbReference type="GO" id="GO:0005975">
    <property type="term" value="P:carbohydrate metabolic process"/>
    <property type="evidence" value="ECO:0007669"/>
    <property type="project" value="InterPro"/>
</dbReference>
<dbReference type="SUPFAM" id="SSF88713">
    <property type="entry name" value="Glycoside hydrolase/deacetylase"/>
    <property type="match status" value="1"/>
</dbReference>
<organism evidence="5 6">
    <name type="scientific">Fusobacterium nucleatum subsp. nucleatum (strain ATCC 23726 / VPI 4351)</name>
    <dbReference type="NCBI Taxonomy" id="525283"/>
    <lineage>
        <taxon>Bacteria</taxon>
        <taxon>Fusobacteriati</taxon>
        <taxon>Fusobacteriota</taxon>
        <taxon>Fusobacteriia</taxon>
        <taxon>Fusobacteriales</taxon>
        <taxon>Fusobacteriaceae</taxon>
        <taxon>Fusobacterium</taxon>
    </lineage>
</organism>
<name>D5RFT0_FUSN2</name>
<dbReference type="PROSITE" id="PS51677">
    <property type="entry name" value="NODB"/>
    <property type="match status" value="1"/>
</dbReference>
<evidence type="ECO:0000256" key="2">
    <source>
        <dbReference type="ARBA" id="ARBA00022729"/>
    </source>
</evidence>
<protein>
    <submittedName>
        <fullName evidence="5">Polysaccharide deacetylase</fullName>
    </submittedName>
</protein>
<feature type="domain" description="NodB homology" evidence="4">
    <location>
        <begin position="77"/>
        <end position="370"/>
    </location>
</feature>
<dbReference type="AlphaFoldDB" id="D5RFT0"/>
<evidence type="ECO:0000256" key="1">
    <source>
        <dbReference type="ARBA" id="ARBA00004613"/>
    </source>
</evidence>
<feature type="transmembrane region" description="Helical" evidence="3">
    <location>
        <begin position="7"/>
        <end position="24"/>
    </location>
</feature>
<keyword evidence="3" id="KW-0472">Membrane</keyword>
<dbReference type="Proteomes" id="UP000003643">
    <property type="component" value="Unassembled WGS sequence"/>
</dbReference>
<dbReference type="Gene3D" id="3.20.20.370">
    <property type="entry name" value="Glycoside hydrolase/deacetylase"/>
    <property type="match status" value="1"/>
</dbReference>
<dbReference type="GO" id="GO:0005576">
    <property type="term" value="C:extracellular region"/>
    <property type="evidence" value="ECO:0007669"/>
    <property type="project" value="UniProtKB-SubCell"/>
</dbReference>
<dbReference type="Pfam" id="PF01522">
    <property type="entry name" value="Polysacc_deac_1"/>
    <property type="match status" value="1"/>
</dbReference>
<evidence type="ECO:0000259" key="4">
    <source>
        <dbReference type="PROSITE" id="PS51677"/>
    </source>
</evidence>
<gene>
    <name evidence="5" type="ORF">HMPREF0397_2065</name>
</gene>
<dbReference type="PANTHER" id="PTHR34216:SF3">
    <property type="entry name" value="POLY-BETA-1,6-N-ACETYL-D-GLUCOSAMINE N-DEACETYLASE"/>
    <property type="match status" value="1"/>
</dbReference>
<keyword evidence="2" id="KW-0732">Signal</keyword>
<reference evidence="5 6" key="1">
    <citation type="submission" date="2010-04" db="EMBL/GenBank/DDBJ databases">
        <authorList>
            <person name="Qin X."/>
            <person name="Bachman B."/>
            <person name="Battles P."/>
            <person name="Bell A."/>
            <person name="Bess C."/>
            <person name="Bickham C."/>
            <person name="Chaboub L."/>
            <person name="Chen D."/>
            <person name="Coyle M."/>
            <person name="Deiros D.R."/>
            <person name="Dinh H."/>
            <person name="Forbes L."/>
            <person name="Fowler G."/>
            <person name="Francisco L."/>
            <person name="Fu Q."/>
            <person name="Gubbala S."/>
            <person name="Hale W."/>
            <person name="Han Y."/>
            <person name="Hemphill L."/>
            <person name="Highlander S.K."/>
            <person name="Hirani K."/>
            <person name="Hogues M."/>
            <person name="Jackson L."/>
            <person name="Jakkamsetti A."/>
            <person name="Javaid M."/>
            <person name="Jiang H."/>
            <person name="Korchina V."/>
            <person name="Kovar C."/>
            <person name="Lara F."/>
            <person name="Lee S."/>
            <person name="Mata R."/>
            <person name="Mathew T."/>
            <person name="Moen C."/>
            <person name="Morales K."/>
            <person name="Munidasa M."/>
            <person name="Nazareth L."/>
            <person name="Ngo R."/>
            <person name="Nguyen L."/>
            <person name="Okwuonu G."/>
            <person name="Ongeri F."/>
            <person name="Patil S."/>
            <person name="Petrosino J."/>
            <person name="Pham C."/>
            <person name="Pham P."/>
            <person name="Pu L.-L."/>
            <person name="Puazo M."/>
            <person name="Raj R."/>
            <person name="Reid J."/>
            <person name="Rouhana J."/>
            <person name="Saada N."/>
            <person name="Shang Y."/>
            <person name="Simmons D."/>
            <person name="Thornton R."/>
            <person name="Warren J."/>
            <person name="Weissenberger G."/>
            <person name="Zhang J."/>
            <person name="Zhang L."/>
            <person name="Zhou C."/>
            <person name="Zhu D."/>
            <person name="Muzny D."/>
            <person name="Worley K."/>
            <person name="Gibbs R."/>
        </authorList>
    </citation>
    <scope>NUCLEOTIDE SEQUENCE [LARGE SCALE GENOMIC DNA]</scope>
    <source>
        <strain evidence="6">ATCC 23726 / VPI 4351</strain>
    </source>
</reference>
<accession>D5RFT0</accession>
<dbReference type="GO" id="GO:0016810">
    <property type="term" value="F:hydrolase activity, acting on carbon-nitrogen (but not peptide) bonds"/>
    <property type="evidence" value="ECO:0007669"/>
    <property type="project" value="InterPro"/>
</dbReference>
<dbReference type="InterPro" id="IPR011330">
    <property type="entry name" value="Glyco_hydro/deAcase_b/a-brl"/>
</dbReference>
<proteinExistence type="predicted"/>
<evidence type="ECO:0000313" key="5">
    <source>
        <dbReference type="EMBL" id="EFG94310.1"/>
    </source>
</evidence>
<dbReference type="InterPro" id="IPR002509">
    <property type="entry name" value="NODB_dom"/>
</dbReference>
<evidence type="ECO:0000256" key="3">
    <source>
        <dbReference type="SAM" id="Phobius"/>
    </source>
</evidence>
<evidence type="ECO:0000313" key="6">
    <source>
        <dbReference type="Proteomes" id="UP000003643"/>
    </source>
</evidence>
<dbReference type="InterPro" id="IPR051398">
    <property type="entry name" value="Polysacch_Deacetylase"/>
</dbReference>
<keyword evidence="3" id="KW-0812">Transmembrane</keyword>
<comment type="caution">
    <text evidence="5">The sequence shown here is derived from an EMBL/GenBank/DDBJ whole genome shotgun (WGS) entry which is preliminary data.</text>
</comment>
<dbReference type="PANTHER" id="PTHR34216">
    <property type="match status" value="1"/>
</dbReference>
<comment type="subcellular location">
    <subcellularLocation>
        <location evidence="1">Secreted</location>
    </subcellularLocation>
</comment>
<dbReference type="CDD" id="cd10969">
    <property type="entry name" value="CE4_Ecf1_like_5s"/>
    <property type="match status" value="1"/>
</dbReference>
<sequence length="370" mass="44174">MKGKNKMVYILIIITILFILLIAFNKSAVPVFLYHQVNPISSNVNPEIFEEHLKIIKKYNMETIKISEYYNKNINKNSILLTFDDGYYDNFKYVFPLLKKYNMKATIFLNTLYIMDKRENEPEIKDNNTVNLEAMKKYIENGKATINQYMSWEEIKEMYNSGLIDFQAHSHKHMAMFKDIKIEGLTKKDKMEAPELYLYGELENNFPIFAKRGEYSGKAKIIKKEFFRTFKKFYEENIENKIADKNEILKKCQEFIDKNSEYFFDESEAEYKKRIEEDYLENKKLIEKNIGNQVKFFCWPWGHRSKETIKILKELGVVGFISTKKGNNSMKPNWDMIRRIELRKYTPKKFKINLLVARNLILGKIYGWIS</sequence>
<keyword evidence="3" id="KW-1133">Transmembrane helix</keyword>
<dbReference type="EMBL" id="ADVK01000056">
    <property type="protein sequence ID" value="EFG94310.1"/>
    <property type="molecule type" value="Genomic_DNA"/>
</dbReference>